<dbReference type="Proteomes" id="UP000000599">
    <property type="component" value="Chromosome G"/>
</dbReference>
<gene>
    <name evidence="3" type="ordered locus">DEHA2G04246g</name>
</gene>
<name>Q6BJ90_DEBHA</name>
<dbReference type="OrthoDB" id="5563754at2759"/>
<protein>
    <submittedName>
        <fullName evidence="3">DEHA2G04246p</fullName>
    </submittedName>
</protein>
<dbReference type="EMBL" id="CR382139">
    <property type="protein sequence ID" value="CAG90184.2"/>
    <property type="molecule type" value="Genomic_DNA"/>
</dbReference>
<dbReference type="VEuPathDB" id="FungiDB:DEHA2G04246g"/>
<accession>Q6BJ90</accession>
<dbReference type="AlphaFoldDB" id="Q6BJ90"/>
<dbReference type="FunCoup" id="Q6BJ90">
    <property type="interactions" value="37"/>
</dbReference>
<dbReference type="KEGG" id="dha:DEHA2G04246g"/>
<dbReference type="GeneID" id="2904604"/>
<dbReference type="OMA" id="GRIEFYP"/>
<feature type="region of interest" description="Disordered" evidence="1">
    <location>
        <begin position="712"/>
        <end position="736"/>
    </location>
</feature>
<feature type="region of interest" description="Disordered" evidence="1">
    <location>
        <begin position="408"/>
        <end position="461"/>
    </location>
</feature>
<feature type="compositionally biased region" description="Low complexity" evidence="1">
    <location>
        <begin position="413"/>
        <end position="450"/>
    </location>
</feature>
<evidence type="ECO:0000259" key="2">
    <source>
        <dbReference type="Pfam" id="PF25381"/>
    </source>
</evidence>
<reference evidence="3 4" key="1">
    <citation type="journal article" date="2004" name="Nature">
        <title>Genome evolution in yeasts.</title>
        <authorList>
            <consortium name="Genolevures"/>
            <person name="Dujon B."/>
            <person name="Sherman D."/>
            <person name="Fischer G."/>
            <person name="Durrens P."/>
            <person name="Casaregola S."/>
            <person name="Lafontaine I."/>
            <person name="de Montigny J."/>
            <person name="Marck C."/>
            <person name="Neuveglise C."/>
            <person name="Talla E."/>
            <person name="Goffard N."/>
            <person name="Frangeul L."/>
            <person name="Aigle M."/>
            <person name="Anthouard V."/>
            <person name="Babour A."/>
            <person name="Barbe V."/>
            <person name="Barnay S."/>
            <person name="Blanchin S."/>
            <person name="Beckerich J.M."/>
            <person name="Beyne E."/>
            <person name="Bleykasten C."/>
            <person name="Boisrame A."/>
            <person name="Boyer J."/>
            <person name="Cattolico L."/>
            <person name="Confanioleri F."/>
            <person name="de Daruvar A."/>
            <person name="Despons L."/>
            <person name="Fabre E."/>
            <person name="Fairhead C."/>
            <person name="Ferry-Dumazet H."/>
            <person name="Groppi A."/>
            <person name="Hantraye F."/>
            <person name="Hennequin C."/>
            <person name="Jauniaux N."/>
            <person name="Joyet P."/>
            <person name="Kachouri R."/>
            <person name="Kerrest A."/>
            <person name="Koszul R."/>
            <person name="Lemaire M."/>
            <person name="Lesur I."/>
            <person name="Ma L."/>
            <person name="Muller H."/>
            <person name="Nicaud J.M."/>
            <person name="Nikolski M."/>
            <person name="Oztas S."/>
            <person name="Ozier-Kalogeropoulos O."/>
            <person name="Pellenz S."/>
            <person name="Potier S."/>
            <person name="Richard G.F."/>
            <person name="Straub M.L."/>
            <person name="Suleau A."/>
            <person name="Swennene D."/>
            <person name="Tekaia F."/>
            <person name="Wesolowski-Louvel M."/>
            <person name="Westhof E."/>
            <person name="Wirth B."/>
            <person name="Zeniou-Meyer M."/>
            <person name="Zivanovic I."/>
            <person name="Bolotin-Fukuhara M."/>
            <person name="Thierry A."/>
            <person name="Bouchier C."/>
            <person name="Caudron B."/>
            <person name="Scarpelli C."/>
            <person name="Gaillardin C."/>
            <person name="Weissenbach J."/>
            <person name="Wincker P."/>
            <person name="Souciet J.L."/>
        </authorList>
    </citation>
    <scope>NUCLEOTIDE SEQUENCE [LARGE SCALE GENOMIC DNA]</scope>
    <source>
        <strain evidence="4">ATCC 36239 / CBS 767 / BCRC 21394 / JCM 1990 / NBRC 0083 / IGC 2968</strain>
    </source>
</reference>
<proteinExistence type="predicted"/>
<feature type="region of interest" description="Disordered" evidence="1">
    <location>
        <begin position="1"/>
        <end position="115"/>
    </location>
</feature>
<feature type="domain" description="Skg3/CAF120-like PH-like" evidence="2">
    <location>
        <begin position="302"/>
        <end position="399"/>
    </location>
</feature>
<feature type="compositionally biased region" description="Low complexity" evidence="1">
    <location>
        <begin position="57"/>
        <end position="68"/>
    </location>
</feature>
<evidence type="ECO:0000313" key="3">
    <source>
        <dbReference type="EMBL" id="CAG90184.2"/>
    </source>
</evidence>
<dbReference type="STRING" id="284592.Q6BJ90"/>
<evidence type="ECO:0000256" key="1">
    <source>
        <dbReference type="SAM" id="MobiDB-lite"/>
    </source>
</evidence>
<dbReference type="RefSeq" id="XP_461731.2">
    <property type="nucleotide sequence ID" value="XM_461731.1"/>
</dbReference>
<dbReference type="eggNOG" id="ENOG502RYUU">
    <property type="taxonomic scope" value="Eukaryota"/>
</dbReference>
<dbReference type="InParanoid" id="Q6BJ90"/>
<keyword evidence="4" id="KW-1185">Reference proteome</keyword>
<dbReference type="InterPro" id="IPR058155">
    <property type="entry name" value="Skg3/CAF120-like_PH"/>
</dbReference>
<evidence type="ECO:0000313" key="4">
    <source>
        <dbReference type="Proteomes" id="UP000000599"/>
    </source>
</evidence>
<sequence>MPISFLSPKRIFSKNKKDPESDSLSTPLNPPAPVAKDAKFSKDGQLPLPKLKTQNLSSSTVTSSYDSTPGSPTNGKYQDYGKLSPLRPPKFENGSGASTPGRRVLSDKVKSTPSSLVRQSREFSNSMSINDMYSSPSLSSYRSKGSVLSHNRTITENLPPELSPVVNLIHSQRLRTYAVGNFRIPGMIGNEKIWLEVEAKLTGNELAIWRPSDEDFTVESGHDEFKPKYINLIDSHISLNPKELELNIIQDFNENYTMVKLESNDELRKWVAAINLSKFEYTSLNEAFTAVMLSLKGPKLSDVHILLSQKKRFPRFEWCNLRLPQISSKWVKLYVAIIPSDSKRKGCIEIYSNEKVSKKNLVAYIPNLSSIFNVYPEHVNMIDFNSIMKLDGEVHISKNFEHLFVHNEPPSPSGAESSHSLSSLSHSITGGHSKNQSVSSTNSFFNNASSPKVQDTGVKSPKTSTTSFFKKHMDSFVATNYLYIMPIPHPGVSAIEIMIRNFIHIIDSFKLYGRPQQLNSDKTNEESLLFGIPSLPSYQYLSVENAIAVIGSNIGNSSSTNWDEFFWRRAFKNHIAKLGPKYKGDGNIYDLYNSLELDANEIYNYAVDSPRIQFPSSSGMRSQSNSISNSEIRNSDFDNFSEPPESPIVNNYNQTPEYAQTYNQNYNENYNENYSDNYSDYNQTYGQNGALGEPIEFSSPNASAPAYDRTLDPIIDLPTPRDEIHPFKNLAPATNQ</sequence>
<feature type="domain" description="Skg3/CAF120-like PH-like" evidence="2">
    <location>
        <begin position="477"/>
        <end position="530"/>
    </location>
</feature>
<dbReference type="Pfam" id="PF25381">
    <property type="entry name" value="PH_26"/>
    <property type="match status" value="2"/>
</dbReference>
<organism evidence="3 4">
    <name type="scientific">Debaryomyces hansenii (strain ATCC 36239 / CBS 767 / BCRC 21394 / JCM 1990 / NBRC 0083 / IGC 2968)</name>
    <name type="common">Yeast</name>
    <name type="synonym">Torulaspora hansenii</name>
    <dbReference type="NCBI Taxonomy" id="284592"/>
    <lineage>
        <taxon>Eukaryota</taxon>
        <taxon>Fungi</taxon>
        <taxon>Dikarya</taxon>
        <taxon>Ascomycota</taxon>
        <taxon>Saccharomycotina</taxon>
        <taxon>Pichiomycetes</taxon>
        <taxon>Debaryomycetaceae</taxon>
        <taxon>Debaryomyces</taxon>
    </lineage>
</organism>
<dbReference type="HOGENOM" id="CLU_017094_0_0_1"/>